<keyword evidence="3" id="KW-1185">Reference proteome</keyword>
<name>A0ABR2G784_9ROSI</name>
<gene>
    <name evidence="2" type="ORF">V6N12_064860</name>
</gene>
<dbReference type="InterPro" id="IPR026960">
    <property type="entry name" value="RVT-Znf"/>
</dbReference>
<dbReference type="Pfam" id="PF13966">
    <property type="entry name" value="zf-RVT"/>
    <property type="match status" value="1"/>
</dbReference>
<proteinExistence type="predicted"/>
<feature type="domain" description="Reverse transcriptase zinc-binding" evidence="1">
    <location>
        <begin position="34"/>
        <end position="84"/>
    </location>
</feature>
<sequence length="102" mass="11441">MALLRSFRASNLNSVWFCWPGSSKGKYSVSSFGKFFYWLVVQNRILVKVELVKRGVSSIIDPSCPLCGNMFETVSHLLFNCDISCLAFPKSPISFLHAWDGG</sequence>
<protein>
    <recommendedName>
        <fullName evidence="1">Reverse transcriptase zinc-binding domain-containing protein</fullName>
    </recommendedName>
</protein>
<evidence type="ECO:0000313" key="2">
    <source>
        <dbReference type="EMBL" id="KAK8596368.1"/>
    </source>
</evidence>
<accession>A0ABR2G784</accession>
<evidence type="ECO:0000313" key="3">
    <source>
        <dbReference type="Proteomes" id="UP001472677"/>
    </source>
</evidence>
<dbReference type="EMBL" id="JBBPBM010000002">
    <property type="protein sequence ID" value="KAK8596368.1"/>
    <property type="molecule type" value="Genomic_DNA"/>
</dbReference>
<organism evidence="2 3">
    <name type="scientific">Hibiscus sabdariffa</name>
    <name type="common">roselle</name>
    <dbReference type="NCBI Taxonomy" id="183260"/>
    <lineage>
        <taxon>Eukaryota</taxon>
        <taxon>Viridiplantae</taxon>
        <taxon>Streptophyta</taxon>
        <taxon>Embryophyta</taxon>
        <taxon>Tracheophyta</taxon>
        <taxon>Spermatophyta</taxon>
        <taxon>Magnoliopsida</taxon>
        <taxon>eudicotyledons</taxon>
        <taxon>Gunneridae</taxon>
        <taxon>Pentapetalae</taxon>
        <taxon>rosids</taxon>
        <taxon>malvids</taxon>
        <taxon>Malvales</taxon>
        <taxon>Malvaceae</taxon>
        <taxon>Malvoideae</taxon>
        <taxon>Hibiscus</taxon>
    </lineage>
</organism>
<evidence type="ECO:0000259" key="1">
    <source>
        <dbReference type="Pfam" id="PF13966"/>
    </source>
</evidence>
<reference evidence="2 3" key="1">
    <citation type="journal article" date="2024" name="G3 (Bethesda)">
        <title>Genome assembly of Hibiscus sabdariffa L. provides insights into metabolisms of medicinal natural products.</title>
        <authorList>
            <person name="Kim T."/>
        </authorList>
    </citation>
    <scope>NUCLEOTIDE SEQUENCE [LARGE SCALE GENOMIC DNA]</scope>
    <source>
        <strain evidence="2">TK-2024</strain>
        <tissue evidence="2">Old leaves</tissue>
    </source>
</reference>
<dbReference type="Proteomes" id="UP001472677">
    <property type="component" value="Unassembled WGS sequence"/>
</dbReference>
<comment type="caution">
    <text evidence="2">The sequence shown here is derived from an EMBL/GenBank/DDBJ whole genome shotgun (WGS) entry which is preliminary data.</text>
</comment>